<evidence type="ECO:0000256" key="5">
    <source>
        <dbReference type="ARBA" id="ARBA00022827"/>
    </source>
</evidence>
<evidence type="ECO:0000256" key="6">
    <source>
        <dbReference type="ARBA" id="ARBA00023002"/>
    </source>
</evidence>
<dbReference type="Gene3D" id="2.40.30.10">
    <property type="entry name" value="Translation factors"/>
    <property type="match status" value="1"/>
</dbReference>
<dbReference type="PRINTS" id="PR00410">
    <property type="entry name" value="PHEHYDRXLASE"/>
</dbReference>
<dbReference type="CDD" id="cd00207">
    <property type="entry name" value="fer2"/>
    <property type="match status" value="1"/>
</dbReference>
<evidence type="ECO:0000256" key="4">
    <source>
        <dbReference type="ARBA" id="ARBA00022723"/>
    </source>
</evidence>
<comment type="similarity">
    <text evidence="9">In the N-terminal section; belongs to the FAD-binding oxidoreductase type 6 family.</text>
</comment>
<organism evidence="13 14">
    <name type="scientific">Rhizobium aquaticum</name>
    <dbReference type="NCBI Taxonomy" id="1549636"/>
    <lineage>
        <taxon>Bacteria</taxon>
        <taxon>Pseudomonadati</taxon>
        <taxon>Pseudomonadota</taxon>
        <taxon>Alphaproteobacteria</taxon>
        <taxon>Hyphomicrobiales</taxon>
        <taxon>Rhizobiaceae</taxon>
        <taxon>Rhizobium/Agrobacterium group</taxon>
        <taxon>Rhizobium</taxon>
    </lineage>
</organism>
<dbReference type="InterPro" id="IPR017938">
    <property type="entry name" value="Riboflavin_synthase-like_b-brl"/>
</dbReference>
<evidence type="ECO:0000313" key="14">
    <source>
        <dbReference type="Proteomes" id="UP001549047"/>
    </source>
</evidence>
<dbReference type="InterPro" id="IPR012675">
    <property type="entry name" value="Beta-grasp_dom_sf"/>
</dbReference>
<evidence type="ECO:0000256" key="9">
    <source>
        <dbReference type="ARBA" id="ARBA00061434"/>
    </source>
</evidence>
<evidence type="ECO:0000256" key="3">
    <source>
        <dbReference type="ARBA" id="ARBA00022714"/>
    </source>
</evidence>
<dbReference type="Pfam" id="PF00175">
    <property type="entry name" value="NAD_binding_1"/>
    <property type="match status" value="1"/>
</dbReference>
<dbReference type="PANTHER" id="PTHR47354">
    <property type="entry name" value="NADH OXIDOREDUCTASE HCR"/>
    <property type="match status" value="1"/>
</dbReference>
<evidence type="ECO:0000256" key="8">
    <source>
        <dbReference type="ARBA" id="ARBA00023014"/>
    </source>
</evidence>
<evidence type="ECO:0000313" key="13">
    <source>
        <dbReference type="EMBL" id="MET3613372.1"/>
    </source>
</evidence>
<dbReference type="PROSITE" id="PS51384">
    <property type="entry name" value="FAD_FR"/>
    <property type="match status" value="1"/>
</dbReference>
<keyword evidence="2" id="KW-0285">Flavoprotein</keyword>
<dbReference type="PANTHER" id="PTHR47354:SF6">
    <property type="entry name" value="NADH OXIDOREDUCTASE HCR"/>
    <property type="match status" value="1"/>
</dbReference>
<reference evidence="13 14" key="1">
    <citation type="submission" date="2024-06" db="EMBL/GenBank/DDBJ databases">
        <title>Genomic Encyclopedia of Type Strains, Phase IV (KMG-IV): sequencing the most valuable type-strain genomes for metagenomic binning, comparative biology and taxonomic classification.</title>
        <authorList>
            <person name="Goeker M."/>
        </authorList>
    </citation>
    <scope>NUCLEOTIDE SEQUENCE [LARGE SCALE GENOMIC DNA]</scope>
    <source>
        <strain evidence="13 14">DSM 29780</strain>
    </source>
</reference>
<keyword evidence="5" id="KW-0274">FAD</keyword>
<dbReference type="CDD" id="cd06215">
    <property type="entry name" value="FNR_iron_sulfur_binding_1"/>
    <property type="match status" value="1"/>
</dbReference>
<dbReference type="InterPro" id="IPR008333">
    <property type="entry name" value="Cbr1-like_FAD-bd_dom"/>
</dbReference>
<keyword evidence="6" id="KW-0560">Oxidoreductase</keyword>
<accession>A0ABV2IXZ6</accession>
<comment type="caution">
    <text evidence="13">The sequence shown here is derived from an EMBL/GenBank/DDBJ whole genome shotgun (WGS) entry which is preliminary data.</text>
</comment>
<dbReference type="InterPro" id="IPR001041">
    <property type="entry name" value="2Fe-2S_ferredoxin-type"/>
</dbReference>
<dbReference type="Pfam" id="PF00970">
    <property type="entry name" value="FAD_binding_6"/>
    <property type="match status" value="1"/>
</dbReference>
<dbReference type="Pfam" id="PF00111">
    <property type="entry name" value="Fer2"/>
    <property type="match status" value="1"/>
</dbReference>
<keyword evidence="7" id="KW-0408">Iron</keyword>
<gene>
    <name evidence="13" type="ORF">ABID16_001677</name>
</gene>
<dbReference type="InterPro" id="IPR036010">
    <property type="entry name" value="2Fe-2S_ferredoxin-like_sf"/>
</dbReference>
<evidence type="ECO:0000259" key="11">
    <source>
        <dbReference type="PROSITE" id="PS51085"/>
    </source>
</evidence>
<feature type="domain" description="2Fe-2S ferredoxin-type" evidence="11">
    <location>
        <begin position="315"/>
        <end position="399"/>
    </location>
</feature>
<dbReference type="Gene3D" id="3.40.50.80">
    <property type="entry name" value="Nucleotide-binding domain of ferredoxin-NADP reductase (FNR) module"/>
    <property type="match status" value="1"/>
</dbReference>
<comment type="cofactor">
    <cofactor evidence="1">
        <name>FAD</name>
        <dbReference type="ChEBI" id="CHEBI:57692"/>
    </cofactor>
</comment>
<dbReference type="PROSITE" id="PS00197">
    <property type="entry name" value="2FE2S_FER_1"/>
    <property type="match status" value="1"/>
</dbReference>
<dbReference type="Gene3D" id="3.10.20.30">
    <property type="match status" value="1"/>
</dbReference>
<dbReference type="InterPro" id="IPR050415">
    <property type="entry name" value="MRET"/>
</dbReference>
<evidence type="ECO:0000256" key="2">
    <source>
        <dbReference type="ARBA" id="ARBA00022630"/>
    </source>
</evidence>
<proteinExistence type="inferred from homology"/>
<keyword evidence="14" id="KW-1185">Reference proteome</keyword>
<dbReference type="SUPFAM" id="SSF54292">
    <property type="entry name" value="2Fe-2S ferredoxin-like"/>
    <property type="match status" value="1"/>
</dbReference>
<dbReference type="InterPro" id="IPR001433">
    <property type="entry name" value="OxRdtase_FAD/NAD-bd"/>
</dbReference>
<dbReference type="EMBL" id="JBEPMB010000001">
    <property type="protein sequence ID" value="MET3613372.1"/>
    <property type="molecule type" value="Genomic_DNA"/>
</dbReference>
<name>A0ABV2IXZ6_9HYPH</name>
<keyword evidence="3" id="KW-0001">2Fe-2S</keyword>
<dbReference type="SUPFAM" id="SSF52343">
    <property type="entry name" value="Ferredoxin reductase-like, C-terminal NADP-linked domain"/>
    <property type="match status" value="1"/>
</dbReference>
<sequence length="399" mass="43019">MNMQPLMGQTPDALHLDELKPWNSARQMLVCLSVADEAPDVKTFTFAVEGGGWFRYAPGQFITVELRAKGGDLHRTYTISSTPSRPYALSITVKAQATSIGTRWMFENIKPGSRMRAYGPSGHFTLTRPLAQKYLFVSAGSGVTPMMSMLRWLVDCAPMTDVTFLNASRRPDEIIFRAELELLATRMPNLKLGFIPEAATTASPWAGLTGRIDRTKLQLLAPDFLSRETFCCGPDPFMKAVSGLLRSEGFDMGHYHQESFGLAPTPANAPIQPASKTPPQPSPQGGGGVTAVPPSVSPLVGEMAGRPEGVFSDALTIDFLSTGEHIACAPGDTVLKAARAVQVRIPAACESGMCGTCKVKKRSGEVEMHHNGGITTREIDEGYILACCSRPLSALEIEA</sequence>
<protein>
    <submittedName>
        <fullName evidence="13">Ferredoxin-NADP reductase</fullName>
    </submittedName>
</protein>
<keyword evidence="8" id="KW-0411">Iron-sulfur</keyword>
<dbReference type="InterPro" id="IPR017927">
    <property type="entry name" value="FAD-bd_FR_type"/>
</dbReference>
<feature type="region of interest" description="Disordered" evidence="10">
    <location>
        <begin position="261"/>
        <end position="291"/>
    </location>
</feature>
<dbReference type="InterPro" id="IPR039261">
    <property type="entry name" value="FNR_nucleotide-bd"/>
</dbReference>
<evidence type="ECO:0000256" key="7">
    <source>
        <dbReference type="ARBA" id="ARBA00023004"/>
    </source>
</evidence>
<evidence type="ECO:0000256" key="10">
    <source>
        <dbReference type="SAM" id="MobiDB-lite"/>
    </source>
</evidence>
<evidence type="ECO:0000259" key="12">
    <source>
        <dbReference type="PROSITE" id="PS51384"/>
    </source>
</evidence>
<feature type="domain" description="FAD-binding FR-type" evidence="12">
    <location>
        <begin position="24"/>
        <end position="127"/>
    </location>
</feature>
<dbReference type="InterPro" id="IPR006058">
    <property type="entry name" value="2Fe2S_fd_BS"/>
</dbReference>
<dbReference type="Proteomes" id="UP001549047">
    <property type="component" value="Unassembled WGS sequence"/>
</dbReference>
<evidence type="ECO:0000256" key="1">
    <source>
        <dbReference type="ARBA" id="ARBA00001974"/>
    </source>
</evidence>
<dbReference type="PROSITE" id="PS51085">
    <property type="entry name" value="2FE2S_FER_2"/>
    <property type="match status" value="1"/>
</dbReference>
<keyword evidence="4" id="KW-0479">Metal-binding</keyword>
<dbReference type="SUPFAM" id="SSF63380">
    <property type="entry name" value="Riboflavin synthase domain-like"/>
    <property type="match status" value="1"/>
</dbReference>